<reference evidence="2 3" key="1">
    <citation type="submission" date="2018-09" db="EMBL/GenBank/DDBJ databases">
        <title>Paenibacillus aracenensis nov. sp. isolated from a cave in southern Spain.</title>
        <authorList>
            <person name="Jurado V."/>
            <person name="Gutierrez-Patricio S."/>
            <person name="Gonzalez-Pimentel J.L."/>
            <person name="Miller A.Z."/>
            <person name="Laiz L."/>
            <person name="Saiz-Jimenez C."/>
        </authorList>
    </citation>
    <scope>NUCLEOTIDE SEQUENCE [LARGE SCALE GENOMIC DNA]</scope>
    <source>
        <strain evidence="2 3">DSM 22867</strain>
    </source>
</reference>
<feature type="transmembrane region" description="Helical" evidence="1">
    <location>
        <begin position="139"/>
        <end position="161"/>
    </location>
</feature>
<evidence type="ECO:0000313" key="3">
    <source>
        <dbReference type="Proteomes" id="UP000266482"/>
    </source>
</evidence>
<keyword evidence="1" id="KW-0812">Transmembrane</keyword>
<keyword evidence="3" id="KW-1185">Reference proteome</keyword>
<evidence type="ECO:0008006" key="4">
    <source>
        <dbReference type="Google" id="ProtNLM"/>
    </source>
</evidence>
<dbReference type="OrthoDB" id="2678663at2"/>
<protein>
    <recommendedName>
        <fullName evidence="4">ABC-2 transporter permease</fullName>
    </recommendedName>
</protein>
<evidence type="ECO:0000313" key="2">
    <source>
        <dbReference type="EMBL" id="RIX50719.1"/>
    </source>
</evidence>
<feature type="transmembrane region" description="Helical" evidence="1">
    <location>
        <begin position="170"/>
        <end position="192"/>
    </location>
</feature>
<feature type="transmembrane region" description="Helical" evidence="1">
    <location>
        <begin position="106"/>
        <end position="127"/>
    </location>
</feature>
<accession>A0A3A1UQA6</accession>
<dbReference type="EMBL" id="QXQA01000013">
    <property type="protein sequence ID" value="RIX50719.1"/>
    <property type="molecule type" value="Genomic_DNA"/>
</dbReference>
<evidence type="ECO:0000256" key="1">
    <source>
        <dbReference type="SAM" id="Phobius"/>
    </source>
</evidence>
<dbReference type="AlphaFoldDB" id="A0A3A1UQA6"/>
<comment type="caution">
    <text evidence="2">The sequence shown here is derived from an EMBL/GenBank/DDBJ whole genome shotgun (WGS) entry which is preliminary data.</text>
</comment>
<name>A0A3A1UQA6_9BACL</name>
<proteinExistence type="predicted"/>
<feature type="transmembrane region" description="Helical" evidence="1">
    <location>
        <begin position="207"/>
        <end position="229"/>
    </location>
</feature>
<feature type="transmembrane region" description="Helical" evidence="1">
    <location>
        <begin position="20"/>
        <end position="40"/>
    </location>
</feature>
<dbReference type="RefSeq" id="WP_119601306.1">
    <property type="nucleotide sequence ID" value="NZ_QXQA01000013.1"/>
</dbReference>
<dbReference type="Proteomes" id="UP000266482">
    <property type="component" value="Unassembled WGS sequence"/>
</dbReference>
<keyword evidence="1" id="KW-0472">Membrane</keyword>
<feature type="transmembrane region" description="Helical" evidence="1">
    <location>
        <begin position="52"/>
        <end position="71"/>
    </location>
</feature>
<organism evidence="2 3">
    <name type="scientific">Paenibacillus nanensis</name>
    <dbReference type="NCBI Taxonomy" id="393251"/>
    <lineage>
        <taxon>Bacteria</taxon>
        <taxon>Bacillati</taxon>
        <taxon>Bacillota</taxon>
        <taxon>Bacilli</taxon>
        <taxon>Bacillales</taxon>
        <taxon>Paenibacillaceae</taxon>
        <taxon>Paenibacillus</taxon>
    </lineage>
</organism>
<gene>
    <name evidence="2" type="ORF">D3P08_18605</name>
</gene>
<sequence length="241" mass="27441">MKTWQGAWFLAKEELRRTRWKHLITIVFIGYLILFIVPMFSDALKGEDDIRIVFWSVDFITVSLLPCLGLMSNQQGYYWKTDTNTKKLASWRVMPIPIRQIVWGRLLLLLSNAIPALILFFIAFYFIGHANNPSIEPYAFIPFAIFWAGYAVAGSVIFIYFETGVSGIKYFWFCTAVTVGLLAAMVVTTLLLKTSFVLSSYRFIEDGGWWLALIGVALAIAAFAAMPPLMEKKVRTRSFTS</sequence>
<keyword evidence="1" id="KW-1133">Transmembrane helix</keyword>